<evidence type="ECO:0000256" key="1">
    <source>
        <dbReference type="SAM" id="MobiDB-lite"/>
    </source>
</evidence>
<name>A0A7S4VB43_9STRA</name>
<reference evidence="2" key="1">
    <citation type="submission" date="2021-01" db="EMBL/GenBank/DDBJ databases">
        <authorList>
            <person name="Corre E."/>
            <person name="Pelletier E."/>
            <person name="Niang G."/>
            <person name="Scheremetjew M."/>
            <person name="Finn R."/>
            <person name="Kale V."/>
            <person name="Holt S."/>
            <person name="Cochrane G."/>
            <person name="Meng A."/>
            <person name="Brown T."/>
            <person name="Cohen L."/>
        </authorList>
    </citation>
    <scope>NUCLEOTIDE SEQUENCE</scope>
    <source>
        <strain evidence="2">GSO104</strain>
    </source>
</reference>
<sequence length="484" mass="53600">MPTQNDHLTPADRLEKGNPPISPSSSPPLSPKVKTKRCTLITSASLAIMASIIVASFVSSEKETPPDSTRELNSIDDKLADDFTESSVDHMDEISYGVKNAGTTENLVGKQFSGDEFSNENKFELVLQGELQLVSLRYIPESFSYSSDDTYYGVEVEFCKLDYNLHNEDPSEAPTMLHLYELSDHCAENSYKFDLSSLAATARDYDSQSGSTTHSMKPSGFMFGEGRSGSTVISNAITVAHPQSTRVVVENPAISYLLNACNDLRIKHAISDCNPLAQKLALLDIMYLVGRTNDSFEANMYIKLSPEDNEYMAVLLDSFPDAKWTFTYRNPDVVLSKNLQKYRDSICRKAKVAPSNAAMEHAQMIGADDFTALTMAEACSAHMVAMRNIAMKESKSRSTGRLIDYDSELKTGTLLIDEILPNVFGIDTADMVTRSRVSDQIGKKSGRTGGNGIWRGYDPDEDESNISMEVKHANNKFFGNRRYL</sequence>
<dbReference type="EMBL" id="HBNS01005642">
    <property type="protein sequence ID" value="CAE4587333.1"/>
    <property type="molecule type" value="Transcribed_RNA"/>
</dbReference>
<feature type="compositionally biased region" description="Pro residues" evidence="1">
    <location>
        <begin position="20"/>
        <end position="30"/>
    </location>
</feature>
<evidence type="ECO:0000313" key="2">
    <source>
        <dbReference type="EMBL" id="CAE4587333.1"/>
    </source>
</evidence>
<proteinExistence type="predicted"/>
<dbReference type="AlphaFoldDB" id="A0A7S4VB43"/>
<gene>
    <name evidence="2" type="ORF">DBRI00130_LOCUS4592</name>
</gene>
<feature type="region of interest" description="Disordered" evidence="1">
    <location>
        <begin position="1"/>
        <end position="34"/>
    </location>
</feature>
<organism evidence="2">
    <name type="scientific">Ditylum brightwellii</name>
    <dbReference type="NCBI Taxonomy" id="49249"/>
    <lineage>
        <taxon>Eukaryota</taxon>
        <taxon>Sar</taxon>
        <taxon>Stramenopiles</taxon>
        <taxon>Ochrophyta</taxon>
        <taxon>Bacillariophyta</taxon>
        <taxon>Mediophyceae</taxon>
        <taxon>Lithodesmiophycidae</taxon>
        <taxon>Lithodesmiales</taxon>
        <taxon>Lithodesmiaceae</taxon>
        <taxon>Ditylum</taxon>
    </lineage>
</organism>
<accession>A0A7S4VB43</accession>
<protein>
    <submittedName>
        <fullName evidence="2">Uncharacterized protein</fullName>
    </submittedName>
</protein>